<dbReference type="AlphaFoldDB" id="A0A8J1XW72"/>
<feature type="region of interest" description="Disordered" evidence="5">
    <location>
        <begin position="542"/>
        <end position="595"/>
    </location>
</feature>
<dbReference type="PANTHER" id="PTHR11662">
    <property type="entry name" value="SOLUTE CARRIER FAMILY 17"/>
    <property type="match status" value="1"/>
</dbReference>
<reference evidence="7" key="1">
    <citation type="submission" date="2022-03" db="EMBL/GenBank/DDBJ databases">
        <authorList>
            <person name="Martin C."/>
        </authorList>
    </citation>
    <scope>NUCLEOTIDE SEQUENCE</scope>
</reference>
<feature type="transmembrane region" description="Helical" evidence="6">
    <location>
        <begin position="281"/>
        <end position="298"/>
    </location>
</feature>
<gene>
    <name evidence="7" type="ORF">OFUS_LOCUS11838</name>
</gene>
<keyword evidence="2 6" id="KW-0812">Transmembrane</keyword>
<feature type="transmembrane region" description="Helical" evidence="6">
    <location>
        <begin position="478"/>
        <end position="501"/>
    </location>
</feature>
<dbReference type="InterPro" id="IPR011701">
    <property type="entry name" value="MFS"/>
</dbReference>
<dbReference type="FunFam" id="1.20.1250.20:FF:000004">
    <property type="entry name" value="vesicular glutamate transporter 2 isoform X1"/>
    <property type="match status" value="1"/>
</dbReference>
<evidence type="ECO:0000256" key="6">
    <source>
        <dbReference type="SAM" id="Phobius"/>
    </source>
</evidence>
<feature type="transmembrane region" description="Helical" evidence="6">
    <location>
        <begin position="216"/>
        <end position="237"/>
    </location>
</feature>
<dbReference type="Pfam" id="PF07690">
    <property type="entry name" value="MFS_1"/>
    <property type="match status" value="1"/>
</dbReference>
<dbReference type="InterPro" id="IPR050382">
    <property type="entry name" value="MFS_Na/Anion_cotransporter"/>
</dbReference>
<proteinExistence type="predicted"/>
<feature type="transmembrane region" description="Helical" evidence="6">
    <location>
        <begin position="513"/>
        <end position="531"/>
    </location>
</feature>
<feature type="transmembrane region" description="Helical" evidence="6">
    <location>
        <begin position="184"/>
        <end position="204"/>
    </location>
</feature>
<evidence type="ECO:0000256" key="3">
    <source>
        <dbReference type="ARBA" id="ARBA00022989"/>
    </source>
</evidence>
<dbReference type="Proteomes" id="UP000749559">
    <property type="component" value="Unassembled WGS sequence"/>
</dbReference>
<feature type="transmembrane region" description="Helical" evidence="6">
    <location>
        <begin position="249"/>
        <end position="275"/>
    </location>
</feature>
<dbReference type="Gene3D" id="1.20.1250.20">
    <property type="entry name" value="MFS general substrate transporter like domains"/>
    <property type="match status" value="2"/>
</dbReference>
<dbReference type="PROSITE" id="PS50850">
    <property type="entry name" value="MFS"/>
    <property type="match status" value="1"/>
</dbReference>
<feature type="transmembrane region" description="Helical" evidence="6">
    <location>
        <begin position="96"/>
        <end position="114"/>
    </location>
</feature>
<organism evidence="7 8">
    <name type="scientific">Owenia fusiformis</name>
    <name type="common">Polychaete worm</name>
    <dbReference type="NCBI Taxonomy" id="6347"/>
    <lineage>
        <taxon>Eukaryota</taxon>
        <taxon>Metazoa</taxon>
        <taxon>Spiralia</taxon>
        <taxon>Lophotrochozoa</taxon>
        <taxon>Annelida</taxon>
        <taxon>Polychaeta</taxon>
        <taxon>Sedentaria</taxon>
        <taxon>Canalipalpata</taxon>
        <taxon>Sabellida</taxon>
        <taxon>Oweniida</taxon>
        <taxon>Oweniidae</taxon>
        <taxon>Owenia</taxon>
    </lineage>
</organism>
<feature type="transmembrane region" description="Helical" evidence="6">
    <location>
        <begin position="417"/>
        <end position="439"/>
    </location>
</feature>
<evidence type="ECO:0000256" key="5">
    <source>
        <dbReference type="SAM" id="MobiDB-lite"/>
    </source>
</evidence>
<keyword evidence="3 6" id="KW-1133">Transmembrane helix</keyword>
<dbReference type="EMBL" id="CAIIXF020000006">
    <property type="protein sequence ID" value="CAH1785832.1"/>
    <property type="molecule type" value="Genomic_DNA"/>
</dbReference>
<dbReference type="OrthoDB" id="2985014at2759"/>
<dbReference type="PANTHER" id="PTHR11662:SF456">
    <property type="entry name" value="VESICULAR GLUTAMATE TRANSPORTER, ISOFORM A"/>
    <property type="match status" value="1"/>
</dbReference>
<feature type="compositionally biased region" description="Polar residues" evidence="5">
    <location>
        <begin position="564"/>
        <end position="594"/>
    </location>
</feature>
<accession>A0A8J1XW72</accession>
<comment type="caution">
    <text evidence="7">The sequence shown here is derived from an EMBL/GenBank/DDBJ whole genome shotgun (WGS) entry which is preliminary data.</text>
</comment>
<comment type="subcellular location">
    <subcellularLocation>
        <location evidence="1">Membrane</location>
        <topology evidence="1">Multi-pass membrane protein</topology>
    </subcellularLocation>
</comment>
<evidence type="ECO:0000256" key="2">
    <source>
        <dbReference type="ARBA" id="ARBA00022692"/>
    </source>
</evidence>
<sequence length="635" mass="69954">MPFGNMNALRDSVLRPSIDKCNRATEVAKLTFRRFVGGGGEHEKNNFARQNSTTSYGVTDEVACAEGPSEFRQKYNSRTMCPCCQTCCPCYCPRRYLMSVLCSIGFLISFGIRCNMGVAIVQMTSNGTSHAEHLKPAQNKSETVIKSMPPEFSWTPETIGLVDSSFFWGYIITQIPGGYLASRLPANMVFGTAIAVSSFLNLMIPGAAQVHYGLVMFVRILQGLVEGVTYPACHGIWRHWAPPLERSRLATLAFCGSYAGAVVGMPLSGILTQYIGWQACFYFYGAFGIIWYVFWFICSAEKPSKDPTITEAECTYIQEALGGTETFISNKSLSTPFRAFFTSMPVYAIMVANFCRSWTFYLLIISQPMYFSQVLKYDISKSGLLSAVPHMIMTFVVPFGGILADRLRSKGLLSTTAVRKVMNCGGFGMEAIFLLGVGYTRDKTVAITCLTLAVGFSGFAISGFQVNHLDIAPRYASILMGLSNGVGTLAGMLCPLVVAHLTKQKTSKEWETVFLIASLVHFSGVVFYAIFASGEKQPWAEPQNTVGGYQQWGDDPDDDPCMTKSDSIHSNKLTSYGSTATSRDSGADTLNETQRPLYDVGYNQNAPPLFETLPEPVQIQAKDRYMNGTIEDREF</sequence>
<dbReference type="SUPFAM" id="SSF103473">
    <property type="entry name" value="MFS general substrate transporter"/>
    <property type="match status" value="1"/>
</dbReference>
<evidence type="ECO:0000256" key="4">
    <source>
        <dbReference type="ARBA" id="ARBA00023136"/>
    </source>
</evidence>
<dbReference type="GO" id="GO:0060076">
    <property type="term" value="C:excitatory synapse"/>
    <property type="evidence" value="ECO:0007669"/>
    <property type="project" value="TreeGrafter"/>
</dbReference>
<name>A0A8J1XW72_OWEFU</name>
<dbReference type="GO" id="GO:0030672">
    <property type="term" value="C:synaptic vesicle membrane"/>
    <property type="evidence" value="ECO:0007669"/>
    <property type="project" value="TreeGrafter"/>
</dbReference>
<evidence type="ECO:0000256" key="1">
    <source>
        <dbReference type="ARBA" id="ARBA00004141"/>
    </source>
</evidence>
<keyword evidence="4 6" id="KW-0472">Membrane</keyword>
<evidence type="ECO:0000313" key="7">
    <source>
        <dbReference type="EMBL" id="CAH1785832.1"/>
    </source>
</evidence>
<feature type="transmembrane region" description="Helical" evidence="6">
    <location>
        <begin position="445"/>
        <end position="466"/>
    </location>
</feature>
<feature type="transmembrane region" description="Helical" evidence="6">
    <location>
        <begin position="384"/>
        <end position="405"/>
    </location>
</feature>
<evidence type="ECO:0000313" key="8">
    <source>
        <dbReference type="Proteomes" id="UP000749559"/>
    </source>
</evidence>
<feature type="transmembrane region" description="Helical" evidence="6">
    <location>
        <begin position="339"/>
        <end position="364"/>
    </location>
</feature>
<dbReference type="FunFam" id="1.20.1250.20:FF:000226">
    <property type="entry name" value="Vesicular GLUtamate transporter"/>
    <property type="match status" value="1"/>
</dbReference>
<dbReference type="GO" id="GO:0098700">
    <property type="term" value="P:neurotransmitter loading into synaptic vesicle"/>
    <property type="evidence" value="ECO:0007669"/>
    <property type="project" value="TreeGrafter"/>
</dbReference>
<dbReference type="GO" id="GO:0050803">
    <property type="term" value="P:regulation of synapse structure or activity"/>
    <property type="evidence" value="ECO:0007669"/>
    <property type="project" value="TreeGrafter"/>
</dbReference>
<dbReference type="GO" id="GO:0005326">
    <property type="term" value="F:neurotransmitter transmembrane transporter activity"/>
    <property type="evidence" value="ECO:0007669"/>
    <property type="project" value="TreeGrafter"/>
</dbReference>
<keyword evidence="8" id="KW-1185">Reference proteome</keyword>
<dbReference type="CDD" id="cd17382">
    <property type="entry name" value="MFS_SLC17A6_7_8_VGluT"/>
    <property type="match status" value="1"/>
</dbReference>
<protein>
    <submittedName>
        <fullName evidence="7">Uncharacterized protein</fullName>
    </submittedName>
</protein>
<dbReference type="GO" id="GO:0035249">
    <property type="term" value="P:synaptic transmission, glutamatergic"/>
    <property type="evidence" value="ECO:0007669"/>
    <property type="project" value="TreeGrafter"/>
</dbReference>
<dbReference type="InterPro" id="IPR020846">
    <property type="entry name" value="MFS_dom"/>
</dbReference>
<dbReference type="InterPro" id="IPR036259">
    <property type="entry name" value="MFS_trans_sf"/>
</dbReference>
<dbReference type="GO" id="GO:0005313">
    <property type="term" value="F:L-glutamate transmembrane transporter activity"/>
    <property type="evidence" value="ECO:0007669"/>
    <property type="project" value="TreeGrafter"/>
</dbReference>